<comment type="caution">
    <text evidence="2">The sequence shown here is derived from an EMBL/GenBank/DDBJ whole genome shotgun (WGS) entry which is preliminary data.</text>
</comment>
<sequence length="444" mass="51189">MTRISSLLKLVIPILVAFHVGLQFNLLFFRSGSGGSGGGHYRIDTDDCIDCSDLSQRDTYAYTASNSHINVDDIKQPSYLKWSTKKPRIPHNWTYATPILFHTDLQNITMFVNAATKVFPPDPNKTIIVHYHMQHNAGTSFYIIARQFTVATRACWQTSKHCSVSYDEEVEADNIRDNYRQHGLQYISYEYMLPPRFPLPFVSESAREGLFFTTIMRNPMNRLITWARSKRYTPHQRGAPPENFWNDVNGKSGAYERENLNVRWLSGALERITEDHVNIAKCRLQLFDLVIVDTTYDAAVNDVVCPLNNWQGSTFCNSTNSRGEHKSKKINPFNETDSHFVGAWIERLRPSFELYDYARILSYVQLKERGVKDIPEMSEVPSYIDTLERYTDLKLNTPKESLVTLKNIDRFHPPKEFCDNLKKVWGSNVDEVPYIYGIGALDPQ</sequence>
<feature type="transmembrane region" description="Helical" evidence="1">
    <location>
        <begin position="7"/>
        <end position="29"/>
    </location>
</feature>
<reference evidence="2" key="1">
    <citation type="submission" date="2023-06" db="EMBL/GenBank/DDBJ databases">
        <title>Survivors Of The Sea: Transcriptome response of Skeletonema marinoi to long-term dormancy.</title>
        <authorList>
            <person name="Pinder M.I.M."/>
            <person name="Kourtchenko O."/>
            <person name="Robertson E.K."/>
            <person name="Larsson T."/>
            <person name="Maumus F."/>
            <person name="Osuna-Cruz C.M."/>
            <person name="Vancaester E."/>
            <person name="Stenow R."/>
            <person name="Vandepoele K."/>
            <person name="Ploug H."/>
            <person name="Bruchert V."/>
            <person name="Godhe A."/>
            <person name="Topel M."/>
        </authorList>
    </citation>
    <scope>NUCLEOTIDE SEQUENCE</scope>
    <source>
        <strain evidence="2">R05AC</strain>
    </source>
</reference>
<evidence type="ECO:0008006" key="4">
    <source>
        <dbReference type="Google" id="ProtNLM"/>
    </source>
</evidence>
<organism evidence="2 3">
    <name type="scientific">Skeletonema marinoi</name>
    <dbReference type="NCBI Taxonomy" id="267567"/>
    <lineage>
        <taxon>Eukaryota</taxon>
        <taxon>Sar</taxon>
        <taxon>Stramenopiles</taxon>
        <taxon>Ochrophyta</taxon>
        <taxon>Bacillariophyta</taxon>
        <taxon>Coscinodiscophyceae</taxon>
        <taxon>Thalassiosirophycidae</taxon>
        <taxon>Thalassiosirales</taxon>
        <taxon>Skeletonemataceae</taxon>
        <taxon>Skeletonema</taxon>
        <taxon>Skeletonema marinoi-dohrnii complex</taxon>
    </lineage>
</organism>
<evidence type="ECO:0000313" key="2">
    <source>
        <dbReference type="EMBL" id="KAK1739345.1"/>
    </source>
</evidence>
<dbReference type="EMBL" id="JATAAI010000018">
    <property type="protein sequence ID" value="KAK1739345.1"/>
    <property type="molecule type" value="Genomic_DNA"/>
</dbReference>
<keyword evidence="1" id="KW-0812">Transmembrane</keyword>
<protein>
    <recommendedName>
        <fullName evidence="4">Sulfotransferase domain-containing protein</fullName>
    </recommendedName>
</protein>
<name>A0AAD8Y588_9STRA</name>
<keyword evidence="1" id="KW-1133">Transmembrane helix</keyword>
<keyword evidence="1" id="KW-0472">Membrane</keyword>
<evidence type="ECO:0000313" key="3">
    <source>
        <dbReference type="Proteomes" id="UP001224775"/>
    </source>
</evidence>
<dbReference type="Proteomes" id="UP001224775">
    <property type="component" value="Unassembled WGS sequence"/>
</dbReference>
<accession>A0AAD8Y588</accession>
<evidence type="ECO:0000256" key="1">
    <source>
        <dbReference type="SAM" id="Phobius"/>
    </source>
</evidence>
<gene>
    <name evidence="2" type="ORF">QTG54_009888</name>
</gene>
<keyword evidence="3" id="KW-1185">Reference proteome</keyword>
<proteinExistence type="predicted"/>
<dbReference type="AlphaFoldDB" id="A0AAD8Y588"/>